<feature type="region of interest" description="Disordered" evidence="10">
    <location>
        <begin position="257"/>
        <end position="280"/>
    </location>
</feature>
<keyword evidence="6 11" id="KW-0812">Transmembrane</keyword>
<organism evidence="13 14">
    <name type="scientific">Crocosphaera subtropica (strain ATCC 51142 / BH68)</name>
    <name type="common">Cyanothece sp. (strain ATCC 51142)</name>
    <dbReference type="NCBI Taxonomy" id="43989"/>
    <lineage>
        <taxon>Bacteria</taxon>
        <taxon>Bacillati</taxon>
        <taxon>Cyanobacteriota</taxon>
        <taxon>Cyanophyceae</taxon>
        <taxon>Oscillatoriophycideae</taxon>
        <taxon>Chroococcales</taxon>
        <taxon>Aphanothecaceae</taxon>
        <taxon>Crocosphaera</taxon>
        <taxon>Crocosphaera subtropica</taxon>
    </lineage>
</organism>
<dbReference type="PROSITE" id="PS52015">
    <property type="entry name" value="TONB_CTD"/>
    <property type="match status" value="1"/>
</dbReference>
<keyword evidence="4" id="KW-1003">Cell membrane</keyword>
<dbReference type="InterPro" id="IPR051045">
    <property type="entry name" value="TonB-dependent_transducer"/>
</dbReference>
<feature type="compositionally biased region" description="Low complexity" evidence="10">
    <location>
        <begin position="123"/>
        <end position="174"/>
    </location>
</feature>
<comment type="subcellular location">
    <subcellularLocation>
        <location evidence="1">Cell inner membrane</location>
        <topology evidence="1">Single-pass membrane protein</topology>
        <orientation evidence="1">Periplasmic side</orientation>
    </subcellularLocation>
</comment>
<evidence type="ECO:0000313" key="14">
    <source>
        <dbReference type="Proteomes" id="UP000001203"/>
    </source>
</evidence>
<dbReference type="HOGENOM" id="CLU_992954_0_0_3"/>
<dbReference type="KEGG" id="cyt:cce_3052"/>
<dbReference type="PANTHER" id="PTHR33446">
    <property type="entry name" value="PROTEIN TONB-RELATED"/>
    <property type="match status" value="1"/>
</dbReference>
<name>B1WWT1_CROS5</name>
<keyword evidence="3" id="KW-0813">Transport</keyword>
<evidence type="ECO:0000256" key="8">
    <source>
        <dbReference type="ARBA" id="ARBA00022989"/>
    </source>
</evidence>
<gene>
    <name evidence="13" type="ordered locus">cce_3052</name>
</gene>
<dbReference type="InterPro" id="IPR006260">
    <property type="entry name" value="TonB/TolA_C"/>
</dbReference>
<dbReference type="AlphaFoldDB" id="B1WWT1"/>
<accession>B1WWT1</accession>
<keyword evidence="8 11" id="KW-1133">Transmembrane helix</keyword>
<dbReference type="GO" id="GO:0098797">
    <property type="term" value="C:plasma membrane protein complex"/>
    <property type="evidence" value="ECO:0007669"/>
    <property type="project" value="TreeGrafter"/>
</dbReference>
<dbReference type="eggNOG" id="COG0810">
    <property type="taxonomic scope" value="Bacteria"/>
</dbReference>
<dbReference type="Pfam" id="PF03544">
    <property type="entry name" value="TonB_C"/>
    <property type="match status" value="1"/>
</dbReference>
<feature type="transmembrane region" description="Helical" evidence="11">
    <location>
        <begin position="21"/>
        <end position="46"/>
    </location>
</feature>
<dbReference type="GO" id="GO:0015031">
    <property type="term" value="P:protein transport"/>
    <property type="evidence" value="ECO:0007669"/>
    <property type="project" value="UniProtKB-KW"/>
</dbReference>
<evidence type="ECO:0000259" key="12">
    <source>
        <dbReference type="PROSITE" id="PS52015"/>
    </source>
</evidence>
<dbReference type="Gene3D" id="3.30.1150.10">
    <property type="match status" value="1"/>
</dbReference>
<proteinExistence type="inferred from homology"/>
<dbReference type="GO" id="GO:0031992">
    <property type="term" value="F:energy transducer activity"/>
    <property type="evidence" value="ECO:0007669"/>
    <property type="project" value="TreeGrafter"/>
</dbReference>
<dbReference type="NCBIfam" id="TIGR01352">
    <property type="entry name" value="tonB_Cterm"/>
    <property type="match status" value="1"/>
</dbReference>
<reference evidence="13 14" key="1">
    <citation type="journal article" date="2008" name="Proc. Natl. Acad. Sci. U.S.A.">
        <title>The genome of Cyanothece 51142, a unicellular diazotrophic cyanobacterium important in the marine nitrogen cycle.</title>
        <authorList>
            <person name="Welsh E.A."/>
            <person name="Liberton M."/>
            <person name="Stoeckel J."/>
            <person name="Loh T."/>
            <person name="Elvitigala T."/>
            <person name="Wang C."/>
            <person name="Wollam A."/>
            <person name="Fulton R.S."/>
            <person name="Clifton S.W."/>
            <person name="Jacobs J.M."/>
            <person name="Aurora R."/>
            <person name="Ghosh B.K."/>
            <person name="Sherman L.A."/>
            <person name="Smith R.D."/>
            <person name="Wilson R.K."/>
            <person name="Pakrasi H.B."/>
        </authorList>
    </citation>
    <scope>NUCLEOTIDE SEQUENCE [LARGE SCALE GENOMIC DNA]</scope>
    <source>
        <strain evidence="14">ATCC 51142 / BH68</strain>
    </source>
</reference>
<evidence type="ECO:0000256" key="5">
    <source>
        <dbReference type="ARBA" id="ARBA00022519"/>
    </source>
</evidence>
<evidence type="ECO:0000256" key="6">
    <source>
        <dbReference type="ARBA" id="ARBA00022692"/>
    </source>
</evidence>
<evidence type="ECO:0000256" key="3">
    <source>
        <dbReference type="ARBA" id="ARBA00022448"/>
    </source>
</evidence>
<evidence type="ECO:0000256" key="2">
    <source>
        <dbReference type="ARBA" id="ARBA00006555"/>
    </source>
</evidence>
<keyword evidence="9 11" id="KW-0472">Membrane</keyword>
<evidence type="ECO:0000256" key="7">
    <source>
        <dbReference type="ARBA" id="ARBA00022927"/>
    </source>
</evidence>
<dbReference type="Proteomes" id="UP000001203">
    <property type="component" value="Chromosome circular"/>
</dbReference>
<evidence type="ECO:0000256" key="4">
    <source>
        <dbReference type="ARBA" id="ARBA00022475"/>
    </source>
</evidence>
<evidence type="ECO:0000256" key="11">
    <source>
        <dbReference type="SAM" id="Phobius"/>
    </source>
</evidence>
<feature type="compositionally biased region" description="Gly residues" evidence="10">
    <location>
        <begin position="175"/>
        <end position="191"/>
    </location>
</feature>
<sequence>MLPMSLLTFCNKYRSKSEKVLRKLTISGFIVSGLLHVAGVMAFVWLNQNNLDNASQPPPNPIEFQVIEPPEPEVAKVEPEPVVEPEPQPEPETPSETVQEARISAKQLLPDPIPESASPQPKAIAPSPSQSTPQTIPLGSLGGQSLEGTLTGTQGSSLGMGDQGSSQGQQAGSPLGTGTGSSQGTGNGNGEGASWISLKCISNCQPQYPSTIAKKVPGKVIVQFRVETDGSVSSPQVLETSGNSELDKAAVSAVGQMKFSPPEDGRSRRAKLPINYTVPN</sequence>
<comment type="similarity">
    <text evidence="2">Belongs to the TonB family.</text>
</comment>
<evidence type="ECO:0000256" key="10">
    <source>
        <dbReference type="SAM" id="MobiDB-lite"/>
    </source>
</evidence>
<keyword evidence="7" id="KW-0653">Protein transport</keyword>
<dbReference type="GO" id="GO:0055085">
    <property type="term" value="P:transmembrane transport"/>
    <property type="evidence" value="ECO:0007669"/>
    <property type="project" value="InterPro"/>
</dbReference>
<dbReference type="InterPro" id="IPR037682">
    <property type="entry name" value="TonB_C"/>
</dbReference>
<dbReference type="STRING" id="43989.cce_3052"/>
<protein>
    <recommendedName>
        <fullName evidence="12">TonB C-terminal domain-containing protein</fullName>
    </recommendedName>
</protein>
<keyword evidence="5" id="KW-0997">Cell inner membrane</keyword>
<evidence type="ECO:0000313" key="13">
    <source>
        <dbReference type="EMBL" id="ACB52400.1"/>
    </source>
</evidence>
<evidence type="ECO:0000256" key="9">
    <source>
        <dbReference type="ARBA" id="ARBA00023136"/>
    </source>
</evidence>
<feature type="domain" description="TonB C-terminal" evidence="12">
    <location>
        <begin position="193"/>
        <end position="280"/>
    </location>
</feature>
<evidence type="ECO:0000256" key="1">
    <source>
        <dbReference type="ARBA" id="ARBA00004383"/>
    </source>
</evidence>
<dbReference type="EMBL" id="CP000806">
    <property type="protein sequence ID" value="ACB52400.1"/>
    <property type="molecule type" value="Genomic_DNA"/>
</dbReference>
<feature type="region of interest" description="Disordered" evidence="10">
    <location>
        <begin position="73"/>
        <end position="192"/>
    </location>
</feature>
<dbReference type="PANTHER" id="PTHR33446:SF2">
    <property type="entry name" value="PROTEIN TONB"/>
    <property type="match status" value="1"/>
</dbReference>
<keyword evidence="14" id="KW-1185">Reference proteome</keyword>
<dbReference type="SUPFAM" id="SSF74653">
    <property type="entry name" value="TolA/TonB C-terminal domain"/>
    <property type="match status" value="1"/>
</dbReference>